<evidence type="ECO:0000259" key="5">
    <source>
        <dbReference type="PROSITE" id="PS50853"/>
    </source>
</evidence>
<dbReference type="RefSeq" id="WP_179726716.1">
    <property type="nucleotide sequence ID" value="NZ_BAABEF010000001.1"/>
</dbReference>
<feature type="region of interest" description="Disordered" evidence="4">
    <location>
        <begin position="1758"/>
        <end position="1804"/>
    </location>
</feature>
<keyword evidence="2" id="KW-0393">Immunoglobulin domain</keyword>
<reference evidence="6 7" key="1">
    <citation type="submission" date="2020-07" db="EMBL/GenBank/DDBJ databases">
        <title>Sequencing the genomes of 1000 actinobacteria strains.</title>
        <authorList>
            <person name="Klenk H.-P."/>
        </authorList>
    </citation>
    <scope>NUCLEOTIDE SEQUENCE [LARGE SCALE GENOMIC DNA]</scope>
    <source>
        <strain evidence="6 7">DSM 19082</strain>
    </source>
</reference>
<feature type="region of interest" description="Disordered" evidence="4">
    <location>
        <begin position="1655"/>
        <end position="1686"/>
    </location>
</feature>
<evidence type="ECO:0000313" key="7">
    <source>
        <dbReference type="Proteomes" id="UP000582231"/>
    </source>
</evidence>
<feature type="compositionally biased region" description="Basic and acidic residues" evidence="4">
    <location>
        <begin position="385"/>
        <end position="405"/>
    </location>
</feature>
<dbReference type="PANTHER" id="PTHR14340:SF9">
    <property type="entry name" value="FIBRONECTIN TYPE-III DOMAIN-CONTAINING PROTEIN"/>
    <property type="match status" value="1"/>
</dbReference>
<dbReference type="InterPro" id="IPR013783">
    <property type="entry name" value="Ig-like_fold"/>
</dbReference>
<evidence type="ECO:0000256" key="1">
    <source>
        <dbReference type="ARBA" id="ARBA00023295"/>
    </source>
</evidence>
<dbReference type="SMART" id="SM00060">
    <property type="entry name" value="FN3"/>
    <property type="match status" value="4"/>
</dbReference>
<feature type="region of interest" description="Disordered" evidence="4">
    <location>
        <begin position="1569"/>
        <end position="1590"/>
    </location>
</feature>
<dbReference type="SUPFAM" id="SSF49265">
    <property type="entry name" value="Fibronectin type III"/>
    <property type="match status" value="3"/>
</dbReference>
<protein>
    <recommendedName>
        <fullName evidence="5">Fibronectin type-III domain-containing protein</fullName>
    </recommendedName>
</protein>
<evidence type="ECO:0000256" key="4">
    <source>
        <dbReference type="SAM" id="MobiDB-lite"/>
    </source>
</evidence>
<proteinExistence type="predicted"/>
<name>A0A852R6J5_9ACTN</name>
<dbReference type="GO" id="GO:0016798">
    <property type="term" value="F:hydrolase activity, acting on glycosyl bonds"/>
    <property type="evidence" value="ECO:0007669"/>
    <property type="project" value="UniProtKB-KW"/>
</dbReference>
<dbReference type="PANTHER" id="PTHR14340">
    <property type="entry name" value="MICROFIBRIL-ASSOCIATED GLYCOPROTEIN 3"/>
    <property type="match status" value="1"/>
</dbReference>
<dbReference type="CDD" id="cd00063">
    <property type="entry name" value="FN3"/>
    <property type="match status" value="3"/>
</dbReference>
<evidence type="ECO:0000256" key="2">
    <source>
        <dbReference type="ARBA" id="ARBA00023319"/>
    </source>
</evidence>
<keyword evidence="1" id="KW-0326">Glycosidase</keyword>
<keyword evidence="7" id="KW-1185">Reference proteome</keyword>
<feature type="region of interest" description="Disordered" evidence="4">
    <location>
        <begin position="385"/>
        <end position="408"/>
    </location>
</feature>
<keyword evidence="1" id="KW-0378">Hydrolase</keyword>
<dbReference type="Pfam" id="PF17963">
    <property type="entry name" value="Big_9"/>
    <property type="match status" value="4"/>
</dbReference>
<evidence type="ECO:0000256" key="3">
    <source>
        <dbReference type="ARBA" id="ARBA00023326"/>
    </source>
</evidence>
<gene>
    <name evidence="6" type="ORF">BJ958_002019</name>
</gene>
<sequence length="2054" mass="216740">MTRIRRWRRTASATVLALVVGTLVVLAFEHDGKPFTEVDLNDGGVWVTNNHLGLVARLNPQIKELDLGVDAGSADFDVFQRATSVYVDDASSERSVKPVDVVRARALDPTSLPSGAIVANGGATFAVVDPVSGKAWVRSAERFRGFAPKSTPADLEHALTAAVGTDGRAWVLGRDGKVTPFTLDESGSAVEGESFQLGKGVGNDATKVALTVVGDTPVLFNRNSYELSRPGTEPVVIETPDSTEVELQQASDDSDEVYLATREGLLVTGREGGAVKEISRGEVSGRPAAPVQMTGTGCVYAAWSDPQSTHNYLRDCDGDERDDTTPIPGMQPGAYLQFRVNRDVVVLNDTVTGDAWLVEDPGKAKIDNWPAVDPQNENKSKLKEISEEVPDQENRPPDPQDDRLGARPGRSTVLPVVALNDHDPDGDIISISKTSYLGGPELEVKIVGGGTQLQVAVPPDVTGTSTFRYYVTDGRGTDEVYATVTLDIRKDDQNARPEKMDEREPKLRVASGASSSYYLLADYYDKDGDDLTVTGAEARGGEVEYRPDGTITFTDTGAGEKVSEIDVTIDDGASETHVPLPVEIVGDTAPPELVPDLASGVADTAVVVQPLSNDRNPEGTDLTLKNVKVVGNEEGTEISQDLESGTFTFRASKARSYYLSYSAYNSSATESSVVRLDIESPPKDNRPPIAVRDKAVITSGGTAQVDLLLNDLDPDGDVLVVKRIGRTSVPGVKVSVVDKRLAVVSSSSDIAGRQATVDYWVSDGRSTVPGQLVVTQRSSTQENRRPIANKDQVTVRAGAVTTIPVLGNDSDPDGGKPRLFQEDLRNDQDLDIWVAGDVLRMQAPEKPGTYSAIYGVRDADGLKASAVVDIYVIPDSPKNNQAPLPQPITDRVIAGRPKVIGVDLGGADPDGDSVAFRSILTAPTLGRIVETGVDWIRYEAFEGKAGTDFFQLLVQDKYGATGVAEVRVGVVPEETENQPPVALDDAVLVQPNRTISYNVLANDVDPDDDPLRITDDLISSDAAKATREGGFIELEVGDAPTHGGVPTSIGYTVEDAAGASDSALLKVTASRDAPFYAPIARDDVADLSDVIGRDPGETVEIPVLDNDVDFDGAKADLRVTSCDAGSKGECEVRDESSVRVRLAAEDQVVLYQLDDADDESGGTYGVIYVTGTDNVPPQLTTDKDLVPVKAPAGSPTDVDLEDLVVTRAGRHPRIVPDTEPSAINGIVGPVEGEPTSLRFVPARNHVGPASVTVKVTDGRTLAEDRALTALLTIPIDVVPSGNVPPAMRNASVDVAVDGDPAQVDLSGLTRDANEGDEKTMSWTVTSVDDGISASIASDSTLLKVEAGGGAKVDAATPPQVHLLADDGHGGQDEGVVTVRVVGNDRPELRVSPITVTATKDEEMGVDVAASAVNPYPDKPLKVSDARVASGPALSGLRADGTFVRFTPTKTGTSVVTATVADASGDSSRNRTARITVTVVAVPDAPDRPIPSSVEASSAVLSWREPAANGAPIEEYEVTDGKGFRQSCADPTCRLVNLTPGQAYSFVVRARNSEGWSKTSPASEEIVPNKAPELMSPPTIVNEPRPTGSRMDRQLTVRWTPPANEGSPITAYEIKEAGSTNTWTAGGTARSLVIPGLVNGTPYAFEIRAVNDVEPRRQFSGPSKAGTPFGVPLKSGSPPQLKASQADSYTERPWVQIDWSKWTANQSNGNAVSRYEISCTGCRQSTYSVDGSATSKLFDSSDGIEKGKVVTFTVAAVNDAGTSDPSPSASGRPWTKASPVRNLRQTRESPADRTATLAWDPPQDDGGLEIKRYMVQTDSNAPTSVGSAPSGGIDITFPNNGTHSVKVWAVTYNGGDPVDGAVDSIANVDTWGKPLDPTLNSTTSSSHYAALFQLAPKDDSYNGKSILKLQVSVDGGAFQDYGGQFSVDVPEGGATATIKARAVSSATGDRQYSNEVTLQARSKDKILSASFTNGNNFALLVTGYGFARVSQPIAVTLKGVAPSADCGSMDGTVSGSGLYDGKFVYRVGGANCTFSGTGSADVLVDGVPASAAKGG</sequence>
<dbReference type="Pfam" id="PF00041">
    <property type="entry name" value="fn3"/>
    <property type="match status" value="2"/>
</dbReference>
<keyword evidence="3" id="KW-0119">Carbohydrate metabolism</keyword>
<organism evidence="6 7">
    <name type="scientific">Nocardioides kongjuensis</name>
    <dbReference type="NCBI Taxonomy" id="349522"/>
    <lineage>
        <taxon>Bacteria</taxon>
        <taxon>Bacillati</taxon>
        <taxon>Actinomycetota</taxon>
        <taxon>Actinomycetes</taxon>
        <taxon>Propionibacteriales</taxon>
        <taxon>Nocardioidaceae</taxon>
        <taxon>Nocardioides</taxon>
    </lineage>
</organism>
<dbReference type="EMBL" id="JACCBF010000001">
    <property type="protein sequence ID" value="NYD30473.1"/>
    <property type="molecule type" value="Genomic_DNA"/>
</dbReference>
<feature type="compositionally biased region" description="Polar residues" evidence="4">
    <location>
        <begin position="1759"/>
        <end position="1768"/>
    </location>
</feature>
<dbReference type="PROSITE" id="PS50853">
    <property type="entry name" value="FN3"/>
    <property type="match status" value="2"/>
</dbReference>
<feature type="domain" description="Fibronectin type-III" evidence="5">
    <location>
        <begin position="1484"/>
        <end position="1573"/>
    </location>
</feature>
<dbReference type="Proteomes" id="UP000582231">
    <property type="component" value="Unassembled WGS sequence"/>
</dbReference>
<comment type="caution">
    <text evidence="6">The sequence shown here is derived from an EMBL/GenBank/DDBJ whole genome shotgun (WGS) entry which is preliminary data.</text>
</comment>
<dbReference type="InterPro" id="IPR003961">
    <property type="entry name" value="FN3_dom"/>
</dbReference>
<dbReference type="InterPro" id="IPR036116">
    <property type="entry name" value="FN3_sf"/>
</dbReference>
<feature type="domain" description="Fibronectin type-III" evidence="5">
    <location>
        <begin position="1576"/>
        <end position="1669"/>
    </location>
</feature>
<keyword evidence="3" id="KW-0624">Polysaccharide degradation</keyword>
<accession>A0A852R6J5</accession>
<evidence type="ECO:0000313" key="6">
    <source>
        <dbReference type="EMBL" id="NYD30473.1"/>
    </source>
</evidence>
<dbReference type="GO" id="GO:0000272">
    <property type="term" value="P:polysaccharide catabolic process"/>
    <property type="evidence" value="ECO:0007669"/>
    <property type="project" value="UniProtKB-KW"/>
</dbReference>
<dbReference type="Gene3D" id="2.60.40.10">
    <property type="entry name" value="Immunoglobulins"/>
    <property type="match status" value="3"/>
</dbReference>